<dbReference type="AlphaFoldDB" id="A0A7W3N139"/>
<organism evidence="2 3">
    <name type="scientific">Thermomonospora cellulosilytica</name>
    <dbReference type="NCBI Taxonomy" id="1411118"/>
    <lineage>
        <taxon>Bacteria</taxon>
        <taxon>Bacillati</taxon>
        <taxon>Actinomycetota</taxon>
        <taxon>Actinomycetes</taxon>
        <taxon>Streptosporangiales</taxon>
        <taxon>Thermomonosporaceae</taxon>
        <taxon>Thermomonospora</taxon>
    </lineage>
</organism>
<feature type="region of interest" description="Disordered" evidence="1">
    <location>
        <begin position="14"/>
        <end position="79"/>
    </location>
</feature>
<proteinExistence type="predicted"/>
<evidence type="ECO:0000256" key="1">
    <source>
        <dbReference type="SAM" id="MobiDB-lite"/>
    </source>
</evidence>
<gene>
    <name evidence="2" type="ORF">HNR21_004486</name>
</gene>
<name>A0A7W3N139_9ACTN</name>
<keyword evidence="3" id="KW-1185">Reference proteome</keyword>
<dbReference type="RefSeq" id="WP_119730407.1">
    <property type="nucleotide sequence ID" value="NZ_JACJII010000001.1"/>
</dbReference>
<dbReference type="SUPFAM" id="SSF54637">
    <property type="entry name" value="Thioesterase/thiol ester dehydrase-isomerase"/>
    <property type="match status" value="1"/>
</dbReference>
<dbReference type="InterPro" id="IPR029069">
    <property type="entry name" value="HotDog_dom_sf"/>
</dbReference>
<sequence>MTMENHYEYRHTAGFEENDIADNVHHVNHPRWQGSRRERLLQERAPEVPARPRDDLRPFTPKAGREFPPESAAQPGRAA</sequence>
<dbReference type="Proteomes" id="UP000539313">
    <property type="component" value="Unassembled WGS sequence"/>
</dbReference>
<dbReference type="Gene3D" id="3.10.129.10">
    <property type="entry name" value="Hotdog Thioesterase"/>
    <property type="match status" value="1"/>
</dbReference>
<dbReference type="EMBL" id="JACJII010000001">
    <property type="protein sequence ID" value="MBA9005604.1"/>
    <property type="molecule type" value="Genomic_DNA"/>
</dbReference>
<accession>A0A7W3N139</accession>
<protein>
    <submittedName>
        <fullName evidence="2">Uncharacterized protein</fullName>
    </submittedName>
</protein>
<feature type="compositionally biased region" description="Basic and acidic residues" evidence="1">
    <location>
        <begin position="35"/>
        <end position="68"/>
    </location>
</feature>
<evidence type="ECO:0000313" key="2">
    <source>
        <dbReference type="EMBL" id="MBA9005604.1"/>
    </source>
</evidence>
<evidence type="ECO:0000313" key="3">
    <source>
        <dbReference type="Proteomes" id="UP000539313"/>
    </source>
</evidence>
<reference evidence="2 3" key="1">
    <citation type="submission" date="2020-08" db="EMBL/GenBank/DDBJ databases">
        <title>Sequencing the genomes of 1000 actinobacteria strains.</title>
        <authorList>
            <person name="Klenk H.-P."/>
        </authorList>
    </citation>
    <scope>NUCLEOTIDE SEQUENCE [LARGE SCALE GENOMIC DNA]</scope>
    <source>
        <strain evidence="2 3">DSM 45823</strain>
    </source>
</reference>
<comment type="caution">
    <text evidence="2">The sequence shown here is derived from an EMBL/GenBank/DDBJ whole genome shotgun (WGS) entry which is preliminary data.</text>
</comment>